<accession>A2EJZ9</accession>
<dbReference type="Proteomes" id="UP000001542">
    <property type="component" value="Unassembled WGS sequence"/>
</dbReference>
<evidence type="ECO:0000313" key="3">
    <source>
        <dbReference type="Proteomes" id="UP000001542"/>
    </source>
</evidence>
<dbReference type="KEGG" id="tva:4764867"/>
<dbReference type="GO" id="GO:0032509">
    <property type="term" value="P:endosome transport via multivesicular body sorting pathway"/>
    <property type="evidence" value="ECO:0000318"/>
    <property type="project" value="GO_Central"/>
</dbReference>
<proteinExistence type="predicted"/>
<dbReference type="InParanoid" id="A2EJZ9"/>
<feature type="coiled-coil region" evidence="1">
    <location>
        <begin position="18"/>
        <end position="55"/>
    </location>
</feature>
<dbReference type="Gene3D" id="6.10.140.1230">
    <property type="match status" value="1"/>
</dbReference>
<dbReference type="STRING" id="5722.A2EJZ9"/>
<protein>
    <submittedName>
        <fullName evidence="2">SNF7 family protein</fullName>
    </submittedName>
</protein>
<dbReference type="FunCoup" id="A2EJZ9">
    <property type="interactions" value="545"/>
</dbReference>
<dbReference type="OrthoDB" id="10252926at2759"/>
<dbReference type="eggNOG" id="KOG3230">
    <property type="taxonomic scope" value="Eukaryota"/>
</dbReference>
<dbReference type="InterPro" id="IPR005024">
    <property type="entry name" value="Snf7_fam"/>
</dbReference>
<evidence type="ECO:0000256" key="1">
    <source>
        <dbReference type="SAM" id="Coils"/>
    </source>
</evidence>
<dbReference type="GO" id="GO:0015031">
    <property type="term" value="P:protein transport"/>
    <property type="evidence" value="ECO:0000318"/>
    <property type="project" value="GO_Central"/>
</dbReference>
<dbReference type="AlphaFoldDB" id="A2EJZ9"/>
<dbReference type="GO" id="GO:0045324">
    <property type="term" value="P:late endosome to vacuole transport"/>
    <property type="evidence" value="ECO:0000318"/>
    <property type="project" value="GO_Central"/>
</dbReference>
<dbReference type="EMBL" id="DS113410">
    <property type="protein sequence ID" value="EAY06983.1"/>
    <property type="molecule type" value="Genomic_DNA"/>
</dbReference>
<dbReference type="SMR" id="A2EJZ9"/>
<organism evidence="2 3">
    <name type="scientific">Trichomonas vaginalis (strain ATCC PRA-98 / G3)</name>
    <dbReference type="NCBI Taxonomy" id="412133"/>
    <lineage>
        <taxon>Eukaryota</taxon>
        <taxon>Metamonada</taxon>
        <taxon>Parabasalia</taxon>
        <taxon>Trichomonadida</taxon>
        <taxon>Trichomonadidae</taxon>
        <taxon>Trichomonas</taxon>
    </lineage>
</organism>
<reference evidence="2" key="2">
    <citation type="journal article" date="2007" name="Science">
        <title>Draft genome sequence of the sexually transmitted pathogen Trichomonas vaginalis.</title>
        <authorList>
            <person name="Carlton J.M."/>
            <person name="Hirt R.P."/>
            <person name="Silva J.C."/>
            <person name="Delcher A.L."/>
            <person name="Schatz M."/>
            <person name="Zhao Q."/>
            <person name="Wortman J.R."/>
            <person name="Bidwell S.L."/>
            <person name="Alsmark U.C.M."/>
            <person name="Besteiro S."/>
            <person name="Sicheritz-Ponten T."/>
            <person name="Noel C.J."/>
            <person name="Dacks J.B."/>
            <person name="Foster P.G."/>
            <person name="Simillion C."/>
            <person name="Van de Peer Y."/>
            <person name="Miranda-Saavedra D."/>
            <person name="Barton G.J."/>
            <person name="Westrop G.D."/>
            <person name="Mueller S."/>
            <person name="Dessi D."/>
            <person name="Fiori P.L."/>
            <person name="Ren Q."/>
            <person name="Paulsen I."/>
            <person name="Zhang H."/>
            <person name="Bastida-Corcuera F.D."/>
            <person name="Simoes-Barbosa A."/>
            <person name="Brown M.T."/>
            <person name="Hayes R.D."/>
            <person name="Mukherjee M."/>
            <person name="Okumura C.Y."/>
            <person name="Schneider R."/>
            <person name="Smith A.J."/>
            <person name="Vanacova S."/>
            <person name="Villalvazo M."/>
            <person name="Haas B.J."/>
            <person name="Pertea M."/>
            <person name="Feldblyum T.V."/>
            <person name="Utterback T.R."/>
            <person name="Shu C.L."/>
            <person name="Osoegawa K."/>
            <person name="de Jong P.J."/>
            <person name="Hrdy I."/>
            <person name="Horvathova L."/>
            <person name="Zubacova Z."/>
            <person name="Dolezal P."/>
            <person name="Malik S.B."/>
            <person name="Logsdon J.M. Jr."/>
            <person name="Henze K."/>
            <person name="Gupta A."/>
            <person name="Wang C.C."/>
            <person name="Dunne R.L."/>
            <person name="Upcroft J.A."/>
            <person name="Upcroft P."/>
            <person name="White O."/>
            <person name="Salzberg S.L."/>
            <person name="Tang P."/>
            <person name="Chiu C.-H."/>
            <person name="Lee Y.-S."/>
            <person name="Embley T.M."/>
            <person name="Coombs G.H."/>
            <person name="Mottram J.C."/>
            <person name="Tachezy J."/>
            <person name="Fraser-Liggett C.M."/>
            <person name="Johnson P.J."/>
        </authorList>
    </citation>
    <scope>NUCLEOTIDE SEQUENCE [LARGE SCALE GENOMIC DNA]</scope>
    <source>
        <strain evidence="2">G3</strain>
    </source>
</reference>
<name>A2EJZ9_TRIV3</name>
<dbReference type="RefSeq" id="XP_001319206.1">
    <property type="nucleotide sequence ID" value="XM_001319171.1"/>
</dbReference>
<keyword evidence="3" id="KW-1185">Reference proteome</keyword>
<dbReference type="OMA" id="KMAKMNQ"/>
<reference evidence="2" key="1">
    <citation type="submission" date="2006-10" db="EMBL/GenBank/DDBJ databases">
        <authorList>
            <person name="Amadeo P."/>
            <person name="Zhao Q."/>
            <person name="Wortman J."/>
            <person name="Fraser-Liggett C."/>
            <person name="Carlton J."/>
        </authorList>
    </citation>
    <scope>NUCLEOTIDE SEQUENCE</scope>
    <source>
        <strain evidence="2">G3</strain>
    </source>
</reference>
<dbReference type="VEuPathDB" id="TrichDB:TVAG_174520"/>
<dbReference type="PANTHER" id="PTHR10476">
    <property type="entry name" value="CHARGED MULTIVESICULAR BODY PROTEIN"/>
    <property type="match status" value="1"/>
</dbReference>
<sequence length="192" mass="21607">MGLFGKKVSPEEKLKQFKLSIRKSCREIERERRRLEQNEVKMKNEMKRLAQKNELDSVMIIAKDVVRNRSAMKKFLKLGSQLESLGLRIETIKAQAGVTAALKGAAGAMTQLNRMVNLPQMQAIMMKFMQENEMMDMKSEMVDEQMDDLWDDEGTMEEETAAQYSQIFSEMGIPVPANIAAATGEGPIAGVA</sequence>
<dbReference type="GO" id="GO:0005771">
    <property type="term" value="C:multivesicular body"/>
    <property type="evidence" value="ECO:0000318"/>
    <property type="project" value="GO_Central"/>
</dbReference>
<evidence type="ECO:0000313" key="2">
    <source>
        <dbReference type="EMBL" id="EAY06983.1"/>
    </source>
</evidence>
<dbReference type="GO" id="GO:0000815">
    <property type="term" value="C:ESCRT III complex"/>
    <property type="evidence" value="ECO:0000318"/>
    <property type="project" value="GO_Central"/>
</dbReference>
<keyword evidence="1" id="KW-0175">Coiled coil</keyword>
<dbReference type="Pfam" id="PF03357">
    <property type="entry name" value="Snf7"/>
    <property type="match status" value="1"/>
</dbReference>
<dbReference type="VEuPathDB" id="TrichDB:TVAGG3_0974560"/>
<gene>
    <name evidence="2" type="ORF">TVAG_174520</name>
</gene>